<reference evidence="3 4" key="1">
    <citation type="submission" date="2018-02" db="EMBL/GenBank/DDBJ databases">
        <authorList>
            <person name="Cohen D.B."/>
            <person name="Kent A.D."/>
        </authorList>
    </citation>
    <scope>NUCLEOTIDE SEQUENCE [LARGE SCALE GENOMIC DNA]</scope>
    <source>
        <strain evidence="3">1</strain>
    </source>
</reference>
<dbReference type="KEGG" id="mgg:MPLG2_0409"/>
<feature type="region of interest" description="Disordered" evidence="1">
    <location>
        <begin position="339"/>
        <end position="360"/>
    </location>
</feature>
<dbReference type="InterPro" id="IPR001584">
    <property type="entry name" value="Integrase_cat-core"/>
</dbReference>
<feature type="domain" description="Integrase catalytic" evidence="2">
    <location>
        <begin position="171"/>
        <end position="356"/>
    </location>
</feature>
<dbReference type="SUPFAM" id="SSF53098">
    <property type="entry name" value="Ribonuclease H-like"/>
    <property type="match status" value="1"/>
</dbReference>
<dbReference type="Proteomes" id="UP000238164">
    <property type="component" value="Chromosome 1"/>
</dbReference>
<evidence type="ECO:0000256" key="1">
    <source>
        <dbReference type="SAM" id="MobiDB-lite"/>
    </source>
</evidence>
<name>A0A2N9JDA6_9ACTN</name>
<protein>
    <recommendedName>
        <fullName evidence="2">Integrase catalytic domain-containing protein</fullName>
    </recommendedName>
</protein>
<evidence type="ECO:0000259" key="2">
    <source>
        <dbReference type="PROSITE" id="PS50994"/>
    </source>
</evidence>
<dbReference type="Gene3D" id="3.30.420.10">
    <property type="entry name" value="Ribonuclease H-like superfamily/Ribonuclease H"/>
    <property type="match status" value="1"/>
</dbReference>
<dbReference type="InterPro" id="IPR036397">
    <property type="entry name" value="RNaseH_sf"/>
</dbReference>
<accession>A0A2N9JDA6</accession>
<dbReference type="PROSITE" id="PS50994">
    <property type="entry name" value="INTEGRASE"/>
    <property type="match status" value="1"/>
</dbReference>
<organism evidence="3 4">
    <name type="scientific">Micropruina glycogenica</name>
    <dbReference type="NCBI Taxonomy" id="75385"/>
    <lineage>
        <taxon>Bacteria</taxon>
        <taxon>Bacillati</taxon>
        <taxon>Actinomycetota</taxon>
        <taxon>Actinomycetes</taxon>
        <taxon>Propionibacteriales</taxon>
        <taxon>Nocardioidaceae</taxon>
        <taxon>Micropruina</taxon>
    </lineage>
</organism>
<sequence>MSRELSMASRRDVTKKFAREYAKADRAEKSRILDALVASTGWTRDHARRAIRAAATRKGAARDQQRKPRPRKYSYDALIVLQEVWRLAGQPSGKYLAVVMEDTLCRLVRDRELGKVADRVSDTVIDELRSMSAATIDRYLKPHKAAGYPAAGLSSTRPSHILRSSIPLRTATDDPITVPGFLELDTVAHCGHTLQGEFLRTLSATDPVTGWTMLRSIRNNAFVHVHAGLEWIAKLAPLPIAGMDFDNGSEFMNWSVIAWCDDHHIPITRGRPYHHNDNAHIEQRNGDWVRRHAFRYRYETDTELALLNQLWDLVMARKNHLLPCVKAVDWTQTRSGRKKRVYDKPKTPYQRLLDTGPPDPATRARLAAEHDKLNPARITRGINHIQQQLIDLAKARTLGTRPAA</sequence>
<keyword evidence="4" id="KW-1185">Reference proteome</keyword>
<dbReference type="GO" id="GO:0015074">
    <property type="term" value="P:DNA integration"/>
    <property type="evidence" value="ECO:0007669"/>
    <property type="project" value="InterPro"/>
</dbReference>
<dbReference type="AlphaFoldDB" id="A0A2N9JDA6"/>
<gene>
    <name evidence="3" type="ORF">MPLG2_0409</name>
</gene>
<evidence type="ECO:0000313" key="4">
    <source>
        <dbReference type="Proteomes" id="UP000238164"/>
    </source>
</evidence>
<dbReference type="EMBL" id="LT985188">
    <property type="protein sequence ID" value="SPD85445.1"/>
    <property type="molecule type" value="Genomic_DNA"/>
</dbReference>
<dbReference type="GO" id="GO:0003676">
    <property type="term" value="F:nucleic acid binding"/>
    <property type="evidence" value="ECO:0007669"/>
    <property type="project" value="InterPro"/>
</dbReference>
<dbReference type="InterPro" id="IPR012337">
    <property type="entry name" value="RNaseH-like_sf"/>
</dbReference>
<evidence type="ECO:0000313" key="3">
    <source>
        <dbReference type="EMBL" id="SPD85445.1"/>
    </source>
</evidence>
<proteinExistence type="predicted"/>